<name>A0A6C0LP23_9ZZZZ</name>
<dbReference type="SUPFAM" id="SSF53448">
    <property type="entry name" value="Nucleotide-diphospho-sugar transferases"/>
    <property type="match status" value="1"/>
</dbReference>
<dbReference type="InterPro" id="IPR029044">
    <property type="entry name" value="Nucleotide-diphossugar_trans"/>
</dbReference>
<dbReference type="Pfam" id="PF12804">
    <property type="entry name" value="NTP_transf_3"/>
    <property type="match status" value="1"/>
</dbReference>
<feature type="domain" description="MobA-like NTP transferase" evidence="1">
    <location>
        <begin position="4"/>
        <end position="111"/>
    </location>
</feature>
<dbReference type="Gene3D" id="3.40.50.1000">
    <property type="entry name" value="HAD superfamily/HAD-like"/>
    <property type="match status" value="1"/>
</dbReference>
<evidence type="ECO:0000313" key="2">
    <source>
        <dbReference type="EMBL" id="QHU31755.1"/>
    </source>
</evidence>
<reference evidence="2" key="1">
    <citation type="journal article" date="2020" name="Nature">
        <title>Giant virus diversity and host interactions through global metagenomics.</title>
        <authorList>
            <person name="Schulz F."/>
            <person name="Roux S."/>
            <person name="Paez-Espino D."/>
            <person name="Jungbluth S."/>
            <person name="Walsh D.A."/>
            <person name="Denef V.J."/>
            <person name="McMahon K.D."/>
            <person name="Konstantinidis K.T."/>
            <person name="Eloe-Fadrosh E.A."/>
            <person name="Kyrpides N.C."/>
            <person name="Woyke T."/>
        </authorList>
    </citation>
    <scope>NUCLEOTIDE SEQUENCE</scope>
    <source>
        <strain evidence="2">GVMAG-M-3300027963-41</strain>
    </source>
</reference>
<dbReference type="InterPro" id="IPR025877">
    <property type="entry name" value="MobA-like_NTP_Trfase"/>
</dbReference>
<dbReference type="EMBL" id="MN740532">
    <property type="protein sequence ID" value="QHU31755.1"/>
    <property type="molecule type" value="Genomic_DNA"/>
</dbReference>
<proteinExistence type="predicted"/>
<dbReference type="AlphaFoldDB" id="A0A6C0LP23"/>
<dbReference type="Gene3D" id="3.90.550.10">
    <property type="entry name" value="Spore Coat Polysaccharide Biosynthesis Protein SpsA, Chain A"/>
    <property type="match status" value="1"/>
</dbReference>
<sequence length="638" mass="73781">MKVFVLCGGIGSRLQDYSFPKPLNMIYGKPAISYTLQNLPACIHTIYFITSPHLKQFNFEQVVANQFKDRQCIFLPLSYFTRGPVESAWCGTRELFADDEPIVFLDNDVLFEFPPAFFETHGSAFLGYSIDNGTSEAFSFIQMNEGRVTMVKEKKRISNQFICGVYGFKSLKQFRDVAKKRLVVPSETELYLSSLFEDLVEQGDTVIGVRFSDTITHIGSLKELHNTIGRISKPLMRICFDLDNTLVTYPTVPGDYSTVKPIETMIQLVRKLHDEGHTIIIHTARRMATHKYNVGAVIRDIGRQTLDTLADFAIPYDELLFGKPIADMYIDDRAVNPYRNDMESMGLINYMCPETPINKLQNNKYNTIELDGDDVVKRGKMDHLAGEIYFYENIPHSSSISRFFPTYYSSIKSSGTAELRTEYIRGVPMYTLYKSELMTRYHMKTLFEILDYLHNTKGESVPSYDEVYANYITKLERRFSNKEIYCFPDAEKYHNLCLDRLKWYLKESSPPCIASYIHGDFWLSNILLDFKNNIKLIDMKGRLEEHLTTGGDIMYDYAKLYQSILGYDRILYNDSVSDGYQVQMKEYFFDEIRIRGISERALTVVTHSLIMGTLWAIETAEQRKKVWMWVTSLMDTAV</sequence>
<evidence type="ECO:0000259" key="1">
    <source>
        <dbReference type="Pfam" id="PF12804"/>
    </source>
</evidence>
<dbReference type="SUPFAM" id="SSF56784">
    <property type="entry name" value="HAD-like"/>
    <property type="match status" value="1"/>
</dbReference>
<dbReference type="SUPFAM" id="SSF56112">
    <property type="entry name" value="Protein kinase-like (PK-like)"/>
    <property type="match status" value="1"/>
</dbReference>
<dbReference type="InterPro" id="IPR023214">
    <property type="entry name" value="HAD_sf"/>
</dbReference>
<dbReference type="InterPro" id="IPR011009">
    <property type="entry name" value="Kinase-like_dom_sf"/>
</dbReference>
<organism evidence="2">
    <name type="scientific">viral metagenome</name>
    <dbReference type="NCBI Taxonomy" id="1070528"/>
    <lineage>
        <taxon>unclassified sequences</taxon>
        <taxon>metagenomes</taxon>
        <taxon>organismal metagenomes</taxon>
    </lineage>
</organism>
<protein>
    <recommendedName>
        <fullName evidence="1">MobA-like NTP transferase domain-containing protein</fullName>
    </recommendedName>
</protein>
<accession>A0A6C0LP23</accession>
<dbReference type="GO" id="GO:0016779">
    <property type="term" value="F:nucleotidyltransferase activity"/>
    <property type="evidence" value="ECO:0007669"/>
    <property type="project" value="UniProtKB-ARBA"/>
</dbReference>
<dbReference type="InterPro" id="IPR036412">
    <property type="entry name" value="HAD-like_sf"/>
</dbReference>